<dbReference type="AlphaFoldDB" id="A0A9D4HAN3"/>
<evidence type="ECO:0000313" key="1">
    <source>
        <dbReference type="EMBL" id="KAH3830006.1"/>
    </source>
</evidence>
<protein>
    <submittedName>
        <fullName evidence="1">Uncharacterized protein</fullName>
    </submittedName>
</protein>
<dbReference type="EMBL" id="JAIWYP010000004">
    <property type="protein sequence ID" value="KAH3830006.1"/>
    <property type="molecule type" value="Genomic_DNA"/>
</dbReference>
<evidence type="ECO:0000313" key="2">
    <source>
        <dbReference type="Proteomes" id="UP000828390"/>
    </source>
</evidence>
<name>A0A9D4HAN3_DREPO</name>
<dbReference type="Proteomes" id="UP000828390">
    <property type="component" value="Unassembled WGS sequence"/>
</dbReference>
<organism evidence="1 2">
    <name type="scientific">Dreissena polymorpha</name>
    <name type="common">Zebra mussel</name>
    <name type="synonym">Mytilus polymorpha</name>
    <dbReference type="NCBI Taxonomy" id="45954"/>
    <lineage>
        <taxon>Eukaryota</taxon>
        <taxon>Metazoa</taxon>
        <taxon>Spiralia</taxon>
        <taxon>Lophotrochozoa</taxon>
        <taxon>Mollusca</taxon>
        <taxon>Bivalvia</taxon>
        <taxon>Autobranchia</taxon>
        <taxon>Heteroconchia</taxon>
        <taxon>Euheterodonta</taxon>
        <taxon>Imparidentia</taxon>
        <taxon>Neoheterodontei</taxon>
        <taxon>Myida</taxon>
        <taxon>Dreissenoidea</taxon>
        <taxon>Dreissenidae</taxon>
        <taxon>Dreissena</taxon>
    </lineage>
</organism>
<comment type="caution">
    <text evidence="1">The sequence shown here is derived from an EMBL/GenBank/DDBJ whole genome shotgun (WGS) entry which is preliminary data.</text>
</comment>
<sequence length="126" mass="14214">MNLKDDKCSYPLRRLGQSKVEPELHSRYGNPSEGLRRSGRVQVALNYETRWRAAVKIVDSSKECAQFMRWDCLAAFIHNPFDPDMLTTFLMNRTGQKTNYCGGESPGNGNCACGETRSCFNTSLPL</sequence>
<accession>A0A9D4HAN3</accession>
<reference evidence="1" key="1">
    <citation type="journal article" date="2019" name="bioRxiv">
        <title>The Genome of the Zebra Mussel, Dreissena polymorpha: A Resource for Invasive Species Research.</title>
        <authorList>
            <person name="McCartney M.A."/>
            <person name="Auch B."/>
            <person name="Kono T."/>
            <person name="Mallez S."/>
            <person name="Zhang Y."/>
            <person name="Obille A."/>
            <person name="Becker A."/>
            <person name="Abrahante J.E."/>
            <person name="Garbe J."/>
            <person name="Badalamenti J.P."/>
            <person name="Herman A."/>
            <person name="Mangelson H."/>
            <person name="Liachko I."/>
            <person name="Sullivan S."/>
            <person name="Sone E.D."/>
            <person name="Koren S."/>
            <person name="Silverstein K.A.T."/>
            <person name="Beckman K.B."/>
            <person name="Gohl D.M."/>
        </authorList>
    </citation>
    <scope>NUCLEOTIDE SEQUENCE</scope>
    <source>
        <strain evidence="1">Duluth1</strain>
        <tissue evidence="1">Whole animal</tissue>
    </source>
</reference>
<reference evidence="1" key="2">
    <citation type="submission" date="2020-11" db="EMBL/GenBank/DDBJ databases">
        <authorList>
            <person name="McCartney M.A."/>
            <person name="Auch B."/>
            <person name="Kono T."/>
            <person name="Mallez S."/>
            <person name="Becker A."/>
            <person name="Gohl D.M."/>
            <person name="Silverstein K.A.T."/>
            <person name="Koren S."/>
            <person name="Bechman K.B."/>
            <person name="Herman A."/>
            <person name="Abrahante J.E."/>
            <person name="Garbe J."/>
        </authorList>
    </citation>
    <scope>NUCLEOTIDE SEQUENCE</scope>
    <source>
        <strain evidence="1">Duluth1</strain>
        <tissue evidence="1">Whole animal</tissue>
    </source>
</reference>
<gene>
    <name evidence="1" type="ORF">DPMN_103240</name>
</gene>
<keyword evidence="2" id="KW-1185">Reference proteome</keyword>
<proteinExistence type="predicted"/>